<accession>A0A0F9TEG8</accession>
<dbReference type="EMBL" id="LAZR01000244">
    <property type="protein sequence ID" value="KKN79615.1"/>
    <property type="molecule type" value="Genomic_DNA"/>
</dbReference>
<comment type="caution">
    <text evidence="1">The sequence shown here is derived from an EMBL/GenBank/DDBJ whole genome shotgun (WGS) entry which is preliminary data.</text>
</comment>
<sequence>MPPVVVEAPQVAPAAPATFPKWYTEAPLDGAPSEEMRILMDELRTALLDYSHPKAIRRLIWGCIHICLHDNSHKEAILGFLDTKGFVFGLRKNPLSCSDYRASSLSFFPQIYICGRRP</sequence>
<name>A0A0F9TEG8_9ZZZZ</name>
<reference evidence="1" key="1">
    <citation type="journal article" date="2015" name="Nature">
        <title>Complex archaea that bridge the gap between prokaryotes and eukaryotes.</title>
        <authorList>
            <person name="Spang A."/>
            <person name="Saw J.H."/>
            <person name="Jorgensen S.L."/>
            <person name="Zaremba-Niedzwiedzka K."/>
            <person name="Martijn J."/>
            <person name="Lind A.E."/>
            <person name="van Eijk R."/>
            <person name="Schleper C."/>
            <person name="Guy L."/>
            <person name="Ettema T.J."/>
        </authorList>
    </citation>
    <scope>NUCLEOTIDE SEQUENCE</scope>
</reference>
<dbReference type="AlphaFoldDB" id="A0A0F9TEG8"/>
<organism evidence="1">
    <name type="scientific">marine sediment metagenome</name>
    <dbReference type="NCBI Taxonomy" id="412755"/>
    <lineage>
        <taxon>unclassified sequences</taxon>
        <taxon>metagenomes</taxon>
        <taxon>ecological metagenomes</taxon>
    </lineage>
</organism>
<gene>
    <name evidence="1" type="ORF">LCGC14_0338190</name>
</gene>
<protein>
    <submittedName>
        <fullName evidence="1">Uncharacterized protein</fullName>
    </submittedName>
</protein>
<evidence type="ECO:0000313" key="1">
    <source>
        <dbReference type="EMBL" id="KKN79615.1"/>
    </source>
</evidence>
<proteinExistence type="predicted"/>